<accession>A0A197K686</accession>
<reference evidence="1 2" key="1">
    <citation type="submission" date="2016-05" db="EMBL/GenBank/DDBJ databases">
        <title>Genome sequencing reveals origins of a unique bacterial endosymbiosis in the earliest lineages of terrestrial Fungi.</title>
        <authorList>
            <consortium name="DOE Joint Genome Institute"/>
            <person name="Uehling J."/>
            <person name="Gryganskyi A."/>
            <person name="Hameed K."/>
            <person name="Tschaplinski T."/>
            <person name="Misztal P."/>
            <person name="Wu S."/>
            <person name="Desiro A."/>
            <person name="Vande Pol N."/>
            <person name="Du Z.-Y."/>
            <person name="Zienkiewicz A."/>
            <person name="Zienkiewicz K."/>
            <person name="Morin E."/>
            <person name="Tisserant E."/>
            <person name="Splivallo R."/>
            <person name="Hainaut M."/>
            <person name="Henrissat B."/>
            <person name="Ohm R."/>
            <person name="Kuo A."/>
            <person name="Yan J."/>
            <person name="Lipzen A."/>
            <person name="Nolan M."/>
            <person name="Labutti K."/>
            <person name="Barry K."/>
            <person name="Goldstein A."/>
            <person name="Labbe J."/>
            <person name="Schadt C."/>
            <person name="Tuskan G."/>
            <person name="Grigoriev I."/>
            <person name="Martin F."/>
            <person name="Vilgalys R."/>
            <person name="Bonito G."/>
        </authorList>
    </citation>
    <scope>NUCLEOTIDE SEQUENCE [LARGE SCALE GENOMIC DNA]</scope>
    <source>
        <strain evidence="1 2">AG-77</strain>
    </source>
</reference>
<protein>
    <submittedName>
        <fullName evidence="1">Uncharacterized protein</fullName>
    </submittedName>
</protein>
<dbReference type="AlphaFoldDB" id="A0A197K686"/>
<dbReference type="Proteomes" id="UP000078512">
    <property type="component" value="Unassembled WGS sequence"/>
</dbReference>
<evidence type="ECO:0000313" key="1">
    <source>
        <dbReference type="EMBL" id="OAQ32683.1"/>
    </source>
</evidence>
<dbReference type="EMBL" id="KV442024">
    <property type="protein sequence ID" value="OAQ32683.1"/>
    <property type="molecule type" value="Genomic_DNA"/>
</dbReference>
<name>A0A197K686_9FUNG</name>
<proteinExistence type="predicted"/>
<evidence type="ECO:0000313" key="2">
    <source>
        <dbReference type="Proteomes" id="UP000078512"/>
    </source>
</evidence>
<organism evidence="1 2">
    <name type="scientific">Linnemannia elongata AG-77</name>
    <dbReference type="NCBI Taxonomy" id="1314771"/>
    <lineage>
        <taxon>Eukaryota</taxon>
        <taxon>Fungi</taxon>
        <taxon>Fungi incertae sedis</taxon>
        <taxon>Mucoromycota</taxon>
        <taxon>Mortierellomycotina</taxon>
        <taxon>Mortierellomycetes</taxon>
        <taxon>Mortierellales</taxon>
        <taxon>Mortierellaceae</taxon>
        <taxon>Linnemannia</taxon>
    </lineage>
</organism>
<gene>
    <name evidence="1" type="ORF">K457DRAFT_290660</name>
</gene>
<keyword evidence="2" id="KW-1185">Reference proteome</keyword>
<sequence>MLSELMSSSTMHCLVLVSLSSTHSEVLIHWHIEQKLGKIKPRWSPRLFSFSITSSSSLSFTPSPSHTHTHSLLRARACISHQQPQTPPRLLRLLPLQVPLPCRRNPASC</sequence>